<protein>
    <recommendedName>
        <fullName evidence="4">17 kDa surface antigen</fullName>
    </recommendedName>
</protein>
<proteinExistence type="predicted"/>
<dbReference type="Proteomes" id="UP001321492">
    <property type="component" value="Unassembled WGS sequence"/>
</dbReference>
<comment type="caution">
    <text evidence="2">The sequence shown here is derived from an EMBL/GenBank/DDBJ whole genome shotgun (WGS) entry which is preliminary data.</text>
</comment>
<sequence length="160" mass="16197">MTVKSILSAGMIAVVAFSTAACTSDPYGRPPTTNQTVGVIGGAVAGGLIGSAFGGGAGKAAAIVAGAAIGGLLGGAIGSSLDDAARQRAYTAQYDAVSYGRRTEWRSDSGAYGYIDPGPAYDSPDGYCREYTHTIYVGGRPQRGYGTACQQPDGSWRIVS</sequence>
<dbReference type="EMBL" id="JASJEV010000007">
    <property type="protein sequence ID" value="MDJ1159012.1"/>
    <property type="molecule type" value="Genomic_DNA"/>
</dbReference>
<dbReference type="PROSITE" id="PS51257">
    <property type="entry name" value="PROKAR_LIPOPROTEIN"/>
    <property type="match status" value="1"/>
</dbReference>
<keyword evidence="1" id="KW-0732">Signal</keyword>
<accession>A0ABT7AI06</accession>
<evidence type="ECO:0000313" key="2">
    <source>
        <dbReference type="EMBL" id="MDJ1159012.1"/>
    </source>
</evidence>
<name>A0ABT7AI06_9HYPH</name>
<dbReference type="RefSeq" id="WP_283741007.1">
    <property type="nucleotide sequence ID" value="NZ_JASJEV010000007.1"/>
</dbReference>
<gene>
    <name evidence="2" type="ORF">QNA08_12275</name>
</gene>
<feature type="signal peptide" evidence="1">
    <location>
        <begin position="1"/>
        <end position="20"/>
    </location>
</feature>
<evidence type="ECO:0000256" key="1">
    <source>
        <dbReference type="SAM" id="SignalP"/>
    </source>
</evidence>
<reference evidence="2 3" key="1">
    <citation type="submission" date="2023-05" db="EMBL/GenBank/DDBJ databases">
        <title>Chelatococcus sp. nov., a moderately thermophilic bacterium isolated from hot spring microbial mat.</title>
        <authorList>
            <person name="Hu C.-J."/>
            <person name="Li W.-J."/>
        </authorList>
    </citation>
    <scope>NUCLEOTIDE SEQUENCE [LARGE SCALE GENOMIC DNA]</scope>
    <source>
        <strain evidence="2 3">SYSU G07232</strain>
    </source>
</reference>
<evidence type="ECO:0000313" key="3">
    <source>
        <dbReference type="Proteomes" id="UP001321492"/>
    </source>
</evidence>
<organism evidence="2 3">
    <name type="scientific">Chelatococcus albus</name>
    <dbReference type="NCBI Taxonomy" id="3047466"/>
    <lineage>
        <taxon>Bacteria</taxon>
        <taxon>Pseudomonadati</taxon>
        <taxon>Pseudomonadota</taxon>
        <taxon>Alphaproteobacteria</taxon>
        <taxon>Hyphomicrobiales</taxon>
        <taxon>Chelatococcaceae</taxon>
        <taxon>Chelatococcus</taxon>
    </lineage>
</organism>
<keyword evidence="3" id="KW-1185">Reference proteome</keyword>
<feature type="chain" id="PRO_5046941747" description="17 kDa surface antigen" evidence="1">
    <location>
        <begin position="21"/>
        <end position="160"/>
    </location>
</feature>
<evidence type="ECO:0008006" key="4">
    <source>
        <dbReference type="Google" id="ProtNLM"/>
    </source>
</evidence>